<dbReference type="GO" id="GO:0016121">
    <property type="term" value="P:carotene catabolic process"/>
    <property type="evidence" value="ECO:0007669"/>
    <property type="project" value="TreeGrafter"/>
</dbReference>
<feature type="binding site" evidence="5">
    <location>
        <position position="217"/>
    </location>
    <ligand>
        <name>Fe cation</name>
        <dbReference type="ChEBI" id="CHEBI:24875"/>
        <note>catalytic</note>
    </ligand>
</feature>
<feature type="binding site" evidence="5">
    <location>
        <position position="462"/>
    </location>
    <ligand>
        <name>Fe cation</name>
        <dbReference type="ChEBI" id="CHEBI:24875"/>
        <note>catalytic</note>
    </ligand>
</feature>
<dbReference type="InterPro" id="IPR004294">
    <property type="entry name" value="Carotenoid_Oase"/>
</dbReference>
<dbReference type="PANTHER" id="PTHR10543">
    <property type="entry name" value="BETA-CAROTENE DIOXYGENASE"/>
    <property type="match status" value="1"/>
</dbReference>
<keyword evidence="2 5" id="KW-0479">Metal-binding</keyword>
<comment type="cofactor">
    <cofactor evidence="5">
        <name>Fe(2+)</name>
        <dbReference type="ChEBI" id="CHEBI:29033"/>
    </cofactor>
    <text evidence="5">Binds 1 Fe(2+) ion per subunit.</text>
</comment>
<name>A0A972VYF3_9GAMM</name>
<evidence type="ECO:0000256" key="3">
    <source>
        <dbReference type="ARBA" id="ARBA00023002"/>
    </source>
</evidence>
<evidence type="ECO:0000256" key="1">
    <source>
        <dbReference type="ARBA" id="ARBA00006787"/>
    </source>
</evidence>
<keyword evidence="3" id="KW-0560">Oxidoreductase</keyword>
<dbReference type="Pfam" id="PF03055">
    <property type="entry name" value="RPE65"/>
    <property type="match status" value="1"/>
</dbReference>
<feature type="binding site" evidence="5">
    <location>
        <position position="281"/>
    </location>
    <ligand>
        <name>Fe cation</name>
        <dbReference type="ChEBI" id="CHEBI:24875"/>
        <note>catalytic</note>
    </ligand>
</feature>
<keyword evidence="4 5" id="KW-0408">Iron</keyword>
<organism evidence="6 7">
    <name type="scientific">SAR86 cluster bacterium</name>
    <dbReference type="NCBI Taxonomy" id="2030880"/>
    <lineage>
        <taxon>Bacteria</taxon>
        <taxon>Pseudomonadati</taxon>
        <taxon>Pseudomonadota</taxon>
        <taxon>Gammaproteobacteria</taxon>
        <taxon>SAR86 cluster</taxon>
    </lineage>
</organism>
<accession>A0A972VYF3</accession>
<dbReference type="Proteomes" id="UP000754644">
    <property type="component" value="Unassembled WGS sequence"/>
</dbReference>
<evidence type="ECO:0000256" key="4">
    <source>
        <dbReference type="ARBA" id="ARBA00023004"/>
    </source>
</evidence>
<proteinExistence type="inferred from homology"/>
<reference evidence="6" key="1">
    <citation type="submission" date="2020-05" db="EMBL/GenBank/DDBJ databases">
        <title>Sulfur intermediates as new biogeochemical hubs in an aquatic model microbial ecosystem.</title>
        <authorList>
            <person name="Vigneron A."/>
        </authorList>
    </citation>
    <scope>NUCLEOTIDE SEQUENCE</scope>
    <source>
        <strain evidence="6">Bin.250</strain>
    </source>
</reference>
<comment type="similarity">
    <text evidence="1">Belongs to the carotenoid oxygenase family.</text>
</comment>
<feature type="binding site" evidence="5">
    <location>
        <position position="166"/>
    </location>
    <ligand>
        <name>Fe cation</name>
        <dbReference type="ChEBI" id="CHEBI:24875"/>
        <note>catalytic</note>
    </ligand>
</feature>
<evidence type="ECO:0000313" key="6">
    <source>
        <dbReference type="EMBL" id="NQV65337.1"/>
    </source>
</evidence>
<evidence type="ECO:0000313" key="7">
    <source>
        <dbReference type="Proteomes" id="UP000754644"/>
    </source>
</evidence>
<dbReference type="GO" id="GO:0010436">
    <property type="term" value="F:carotenoid dioxygenase activity"/>
    <property type="evidence" value="ECO:0007669"/>
    <property type="project" value="TreeGrafter"/>
</dbReference>
<dbReference type="PANTHER" id="PTHR10543:SF89">
    <property type="entry name" value="CAROTENOID 9,10(9',10')-CLEAVAGE DIOXYGENASE 1"/>
    <property type="match status" value="1"/>
</dbReference>
<dbReference type="EMBL" id="JABMOJ010000304">
    <property type="protein sequence ID" value="NQV65337.1"/>
    <property type="molecule type" value="Genomic_DNA"/>
</dbReference>
<gene>
    <name evidence="6" type="ORF">HQ497_08220</name>
</gene>
<comment type="caution">
    <text evidence="6">The sequence shown here is derived from an EMBL/GenBank/DDBJ whole genome shotgun (WGS) entry which is preliminary data.</text>
</comment>
<sequence length="469" mass="51765">MATPLPKHPNLLGAYQPIQFECDAPDLVIEGELPADLYGTFYRNGPNPQYAPRGDYHWFAGDGMIHAFHIENGRVAYKNRWVKTTKWELEHAAGRGLFSGMNPLDTDESVQGLATNGLANTNIVWHGGKLLALEEAHAPFELDPTSLESKGPWTFGNTLVGPMTAHPKMDPETGEMIFFGYSVDGMLSNKMSYHVVNRHGELTTSAFFDAPYGAMVHDFIVTRDFVLFPIMPLTASLDRAMQGKPPFAWEPDKQNMIGIMPRSGSVEDIRWFEGDPSYVFHPMNAFNVGNKITCDVSQYGAAPLFPNADGSKSDPAKALAKLTRWHFDLDQPTNSYKVEQLDDVACEFGRLDERHSGLAYRYGYMLCAGASASKNSSLNAIARVDHHTGQRQTLDLGEHMTPSEAVFVPRADDAPEGSGYLLANVYDATIDKSHLIVLDAENVAAGPLATAHLDHRMPLGFHGNWRPGQ</sequence>
<dbReference type="GO" id="GO:0046872">
    <property type="term" value="F:metal ion binding"/>
    <property type="evidence" value="ECO:0007669"/>
    <property type="project" value="UniProtKB-KW"/>
</dbReference>
<evidence type="ECO:0000256" key="5">
    <source>
        <dbReference type="PIRSR" id="PIRSR604294-1"/>
    </source>
</evidence>
<protein>
    <submittedName>
        <fullName evidence="6">Carotenoid oxygenase family protein</fullName>
    </submittedName>
</protein>
<evidence type="ECO:0000256" key="2">
    <source>
        <dbReference type="ARBA" id="ARBA00022723"/>
    </source>
</evidence>
<dbReference type="AlphaFoldDB" id="A0A972VYF3"/>